<dbReference type="InterPro" id="IPR013155">
    <property type="entry name" value="M/V/L/I-tRNA-synth_anticd-bd"/>
</dbReference>
<evidence type="ECO:0000256" key="2">
    <source>
        <dbReference type="ARBA" id="ARBA00013164"/>
    </source>
</evidence>
<dbReference type="GO" id="GO:0004823">
    <property type="term" value="F:leucine-tRNA ligase activity"/>
    <property type="evidence" value="ECO:0007669"/>
    <property type="project" value="UniProtKB-EC"/>
</dbReference>
<feature type="domain" description="Methionyl/Valyl/Leucyl/Isoleucyl-tRNA synthetase anticodon-binding" evidence="10">
    <location>
        <begin position="81"/>
        <end position="191"/>
    </location>
</feature>
<dbReference type="InterPro" id="IPR009080">
    <property type="entry name" value="tRNAsynth_Ia_anticodon-bd"/>
</dbReference>
<keyword evidence="3 11" id="KW-0436">Ligase</keyword>
<keyword evidence="6" id="KW-0648">Protein biosynthesis</keyword>
<comment type="catalytic activity">
    <reaction evidence="8">
        <text>tRNA(Leu) + L-leucine + ATP = L-leucyl-tRNA(Leu) + AMP + diphosphate</text>
        <dbReference type="Rhea" id="RHEA:11688"/>
        <dbReference type="Rhea" id="RHEA-COMP:9613"/>
        <dbReference type="Rhea" id="RHEA-COMP:9622"/>
        <dbReference type="ChEBI" id="CHEBI:30616"/>
        <dbReference type="ChEBI" id="CHEBI:33019"/>
        <dbReference type="ChEBI" id="CHEBI:57427"/>
        <dbReference type="ChEBI" id="CHEBI:78442"/>
        <dbReference type="ChEBI" id="CHEBI:78494"/>
        <dbReference type="ChEBI" id="CHEBI:456215"/>
        <dbReference type="EC" id="6.1.1.4"/>
    </reaction>
</comment>
<dbReference type="Pfam" id="PF08264">
    <property type="entry name" value="Anticodon_1"/>
    <property type="match status" value="1"/>
</dbReference>
<dbReference type="FunFam" id="1.10.730.10:FF:000002">
    <property type="entry name" value="Leucine--tRNA ligase"/>
    <property type="match status" value="1"/>
</dbReference>
<dbReference type="Gene3D" id="1.10.730.10">
    <property type="entry name" value="Isoleucyl-tRNA Synthetase, Domain 1"/>
    <property type="match status" value="1"/>
</dbReference>
<evidence type="ECO:0000259" key="9">
    <source>
        <dbReference type="Pfam" id="PF00133"/>
    </source>
</evidence>
<dbReference type="InterPro" id="IPR002302">
    <property type="entry name" value="Leu-tRNA-ligase"/>
</dbReference>
<accession>A0A645E6A2</accession>
<comment type="caution">
    <text evidence="11">The sequence shown here is derived from an EMBL/GenBank/DDBJ whole genome shotgun (WGS) entry which is preliminary data.</text>
</comment>
<dbReference type="InterPro" id="IPR002300">
    <property type="entry name" value="aa-tRNA-synth_Ia"/>
</dbReference>
<reference evidence="11" key="1">
    <citation type="submission" date="2019-08" db="EMBL/GenBank/DDBJ databases">
        <authorList>
            <person name="Kucharzyk K."/>
            <person name="Murdoch R.W."/>
            <person name="Higgins S."/>
            <person name="Loffler F."/>
        </authorList>
    </citation>
    <scope>NUCLEOTIDE SEQUENCE</scope>
</reference>
<evidence type="ECO:0000256" key="5">
    <source>
        <dbReference type="ARBA" id="ARBA00022840"/>
    </source>
</evidence>
<dbReference type="Pfam" id="PF00133">
    <property type="entry name" value="tRNA-synt_1"/>
    <property type="match status" value="1"/>
</dbReference>
<protein>
    <recommendedName>
        <fullName evidence="2">leucine--tRNA ligase</fullName>
        <ecNumber evidence="2">6.1.1.4</ecNumber>
    </recommendedName>
</protein>
<evidence type="ECO:0000256" key="6">
    <source>
        <dbReference type="ARBA" id="ARBA00022917"/>
    </source>
</evidence>
<keyword evidence="4" id="KW-0547">Nucleotide-binding</keyword>
<dbReference type="GO" id="GO:0005829">
    <property type="term" value="C:cytosol"/>
    <property type="evidence" value="ECO:0007669"/>
    <property type="project" value="TreeGrafter"/>
</dbReference>
<comment type="similarity">
    <text evidence="1">Belongs to the class-I aminoacyl-tRNA synthetase family.</text>
</comment>
<keyword evidence="7" id="KW-0030">Aminoacyl-tRNA synthetase</keyword>
<dbReference type="SUPFAM" id="SSF47323">
    <property type="entry name" value="Anticodon-binding domain of a subclass of class I aminoacyl-tRNA synthetases"/>
    <property type="match status" value="1"/>
</dbReference>
<gene>
    <name evidence="11" type="primary">leuS_39</name>
    <name evidence="11" type="ORF">SDC9_144517</name>
</gene>
<evidence type="ECO:0000313" key="11">
    <source>
        <dbReference type="EMBL" id="MPM97344.1"/>
    </source>
</evidence>
<dbReference type="GO" id="GO:0005524">
    <property type="term" value="F:ATP binding"/>
    <property type="evidence" value="ECO:0007669"/>
    <property type="project" value="UniProtKB-KW"/>
</dbReference>
<keyword evidence="5" id="KW-0067">ATP-binding</keyword>
<dbReference type="GO" id="GO:0006429">
    <property type="term" value="P:leucyl-tRNA aminoacylation"/>
    <property type="evidence" value="ECO:0007669"/>
    <property type="project" value="InterPro"/>
</dbReference>
<dbReference type="PANTHER" id="PTHR43740:SF2">
    <property type="entry name" value="LEUCINE--TRNA LIGASE, MITOCHONDRIAL"/>
    <property type="match status" value="1"/>
</dbReference>
<evidence type="ECO:0000256" key="7">
    <source>
        <dbReference type="ARBA" id="ARBA00023146"/>
    </source>
</evidence>
<evidence type="ECO:0000256" key="3">
    <source>
        <dbReference type="ARBA" id="ARBA00022598"/>
    </source>
</evidence>
<evidence type="ECO:0000259" key="10">
    <source>
        <dbReference type="Pfam" id="PF08264"/>
    </source>
</evidence>
<name>A0A645E6A2_9ZZZZ</name>
<evidence type="ECO:0000256" key="4">
    <source>
        <dbReference type="ARBA" id="ARBA00022741"/>
    </source>
</evidence>
<evidence type="ECO:0000256" key="1">
    <source>
        <dbReference type="ARBA" id="ARBA00005594"/>
    </source>
</evidence>
<evidence type="ECO:0000256" key="8">
    <source>
        <dbReference type="ARBA" id="ARBA00047469"/>
    </source>
</evidence>
<dbReference type="AlphaFoldDB" id="A0A645E6A2"/>
<organism evidence="11">
    <name type="scientific">bioreactor metagenome</name>
    <dbReference type="NCBI Taxonomy" id="1076179"/>
    <lineage>
        <taxon>unclassified sequences</taxon>
        <taxon>metagenomes</taxon>
        <taxon>ecological metagenomes</taxon>
    </lineage>
</organism>
<dbReference type="EMBL" id="VSSQ01043632">
    <property type="protein sequence ID" value="MPM97344.1"/>
    <property type="molecule type" value="Genomic_DNA"/>
</dbReference>
<dbReference type="PANTHER" id="PTHR43740">
    <property type="entry name" value="LEUCYL-TRNA SYNTHETASE"/>
    <property type="match status" value="1"/>
</dbReference>
<dbReference type="EC" id="6.1.1.4" evidence="2"/>
<dbReference type="SUPFAM" id="SSF52374">
    <property type="entry name" value="Nucleotidylyl transferase"/>
    <property type="match status" value="1"/>
</dbReference>
<feature type="domain" description="Aminoacyl-tRNA synthetase class Ia" evidence="9">
    <location>
        <begin position="1"/>
        <end position="36"/>
    </location>
</feature>
<dbReference type="CDD" id="cd07958">
    <property type="entry name" value="Anticodon_Ia_Leu_BEm"/>
    <property type="match status" value="1"/>
</dbReference>
<proteinExistence type="inferred from homology"/>
<sequence length="231" mass="26088">MILGENGEKMSKSRGNVINPDDIINEFGADTMRLYEMFIGDFEKAAPWSTSSIKGCKRFLDRTYALLEIVNETKGYSPELEASMHRLIKKVSDDIEALKCNTAIAAMMAMINEFYAKGSVTKDELKTFLLLLNPFAPHITEEIWQTCGFKGMITDQSWPSYDESKTQLNEIELPIQVNGKVRATMKVNKGIHAFEAIEMAKKLGNIQPLIVGKQLVKEIYIPDKIINFVVK</sequence>